<dbReference type="Gene3D" id="1.10.260.40">
    <property type="entry name" value="lambda repressor-like DNA-binding domains"/>
    <property type="match status" value="1"/>
</dbReference>
<dbReference type="CDD" id="cd00093">
    <property type="entry name" value="HTH_XRE"/>
    <property type="match status" value="1"/>
</dbReference>
<dbReference type="GO" id="GO:0003677">
    <property type="term" value="F:DNA binding"/>
    <property type="evidence" value="ECO:0007669"/>
    <property type="project" value="InterPro"/>
</dbReference>
<dbReference type="PROSITE" id="PS50943">
    <property type="entry name" value="HTH_CROC1"/>
    <property type="match status" value="1"/>
</dbReference>
<evidence type="ECO:0000313" key="3">
    <source>
        <dbReference type="Proteomes" id="UP000248889"/>
    </source>
</evidence>
<dbReference type="InterPro" id="IPR011990">
    <property type="entry name" value="TPR-like_helical_dom_sf"/>
</dbReference>
<name>A0A2X0ICX4_9ACTN</name>
<protein>
    <submittedName>
        <fullName evidence="2">XRE family transcriptional regulator</fullName>
    </submittedName>
</protein>
<dbReference type="SMART" id="SM00530">
    <property type="entry name" value="HTH_XRE"/>
    <property type="match status" value="1"/>
</dbReference>
<evidence type="ECO:0000313" key="2">
    <source>
        <dbReference type="EMBL" id="RAG81231.1"/>
    </source>
</evidence>
<dbReference type="Pfam" id="PF13560">
    <property type="entry name" value="HTH_31"/>
    <property type="match status" value="1"/>
</dbReference>
<dbReference type="EMBL" id="QKYN01000171">
    <property type="protein sequence ID" value="RAG81231.1"/>
    <property type="molecule type" value="Genomic_DNA"/>
</dbReference>
<evidence type="ECO:0000259" key="1">
    <source>
        <dbReference type="PROSITE" id="PS50943"/>
    </source>
</evidence>
<dbReference type="OrthoDB" id="3504495at2"/>
<dbReference type="Proteomes" id="UP000248889">
    <property type="component" value="Unassembled WGS sequence"/>
</dbReference>
<dbReference type="SUPFAM" id="SSF47413">
    <property type="entry name" value="lambda repressor-like DNA-binding domains"/>
    <property type="match status" value="1"/>
</dbReference>
<proteinExistence type="predicted"/>
<dbReference type="InterPro" id="IPR001387">
    <property type="entry name" value="Cro/C1-type_HTH"/>
</dbReference>
<dbReference type="SUPFAM" id="SSF48452">
    <property type="entry name" value="TPR-like"/>
    <property type="match status" value="1"/>
</dbReference>
<dbReference type="AlphaFoldDB" id="A0A2X0ICX4"/>
<keyword evidence="3" id="KW-1185">Reference proteome</keyword>
<accession>A0A2X0ICX4</accession>
<dbReference type="RefSeq" id="WP_111507089.1">
    <property type="nucleotide sequence ID" value="NZ_QKYN01000171.1"/>
</dbReference>
<dbReference type="InterPro" id="IPR010982">
    <property type="entry name" value="Lambda_DNA-bd_dom_sf"/>
</dbReference>
<feature type="domain" description="HTH cro/C1-type" evidence="1">
    <location>
        <begin position="21"/>
        <end position="77"/>
    </location>
</feature>
<comment type="caution">
    <text evidence="2">The sequence shown here is derived from an EMBL/GenBank/DDBJ whole genome shotgun (WGS) entry which is preliminary data.</text>
</comment>
<sequence>MPTDDATRDPDQSPLAFGQRLKILRLRRGMTREVLAGFMGRSTDWVKQLETGKMQPPRLVTILQLAEALRLRDLSELIGGRGSEVGLFIGPTHARLAKVAAAVNALPAALTGELPTNEGLRGRLGAAWTARHSSPNHREILGALLPDLIRDAQLAVRHADTATDRRAAQALLAETYALAQFFAAYQPDSSLLWRISERGMVAAQESEDPRAIGVASWLAVQAYRDSAQRNYEAAEEVTARALEYLEPLREGAAGPVLAIIGALRFEAGFTAARRHQNPDAWGWWDRARQIADQLPDGYYDPVTSFSREIMGAHATTVAVELHQGGESVRQAARSDVHCIPSRPRRARHRIEQARAYQLDGQHETALATIQHAWEAAPETVRYNGFAKAILLEGVDSPSVARRQRASALAVQVGLLAA</sequence>
<reference evidence="2 3" key="1">
    <citation type="submission" date="2018-06" db="EMBL/GenBank/DDBJ databases">
        <title>Streptacidiphilus pinicola sp. nov., isolated from pine grove soil.</title>
        <authorList>
            <person name="Roh S.G."/>
            <person name="Park S."/>
            <person name="Kim M.-K."/>
            <person name="Yun B.-R."/>
            <person name="Park J."/>
            <person name="Kim M.J."/>
            <person name="Kim Y.S."/>
            <person name="Kim S.B."/>
        </authorList>
    </citation>
    <scope>NUCLEOTIDE SEQUENCE [LARGE SCALE GENOMIC DNA]</scope>
    <source>
        <strain evidence="2 3">MMS16-CNU450</strain>
    </source>
</reference>
<gene>
    <name evidence="2" type="ORF">DN069_33950</name>
</gene>
<organism evidence="2 3">
    <name type="scientific">Streptacidiphilus pinicola</name>
    <dbReference type="NCBI Taxonomy" id="2219663"/>
    <lineage>
        <taxon>Bacteria</taxon>
        <taxon>Bacillati</taxon>
        <taxon>Actinomycetota</taxon>
        <taxon>Actinomycetes</taxon>
        <taxon>Kitasatosporales</taxon>
        <taxon>Streptomycetaceae</taxon>
        <taxon>Streptacidiphilus</taxon>
    </lineage>
</organism>